<keyword evidence="2" id="KW-1185">Reference proteome</keyword>
<dbReference type="OrthoDB" id="2821191at2759"/>
<organism evidence="1 2">
    <name type="scientific">Fusarium xylarioides</name>
    <dbReference type="NCBI Taxonomy" id="221167"/>
    <lineage>
        <taxon>Eukaryota</taxon>
        <taxon>Fungi</taxon>
        <taxon>Dikarya</taxon>
        <taxon>Ascomycota</taxon>
        <taxon>Pezizomycotina</taxon>
        <taxon>Sordariomycetes</taxon>
        <taxon>Hypocreomycetidae</taxon>
        <taxon>Hypocreales</taxon>
        <taxon>Nectriaceae</taxon>
        <taxon>Fusarium</taxon>
        <taxon>Fusarium fujikuroi species complex</taxon>
    </lineage>
</organism>
<gene>
    <name evidence="1" type="ORF">H9Q72_011136</name>
</gene>
<reference evidence="1" key="2">
    <citation type="submission" date="2020-10" db="EMBL/GenBank/DDBJ databases">
        <authorList>
            <person name="Peck L.D."/>
            <person name="Nowell R.W."/>
            <person name="Flood J."/>
            <person name="Ryan M.J."/>
            <person name="Barraclough T.G."/>
        </authorList>
    </citation>
    <scope>NUCLEOTIDE SEQUENCE</scope>
    <source>
        <strain evidence="1">IMI 127659i</strain>
    </source>
</reference>
<dbReference type="EMBL" id="JADFTT010000513">
    <property type="protein sequence ID" value="KAG5760751.1"/>
    <property type="molecule type" value="Genomic_DNA"/>
</dbReference>
<evidence type="ECO:0000313" key="1">
    <source>
        <dbReference type="EMBL" id="KAG5760751.1"/>
    </source>
</evidence>
<name>A0A9P7HR91_9HYPO</name>
<accession>A0A9P7HR91</accession>
<proteinExistence type="predicted"/>
<reference evidence="1" key="1">
    <citation type="journal article" date="2020" name="bioRxiv">
        <title>Historical genomics reveals the evolutionary mechanisms behind multiple outbreaks of the host-specific coffee wilt pathogen Fusarium xylarioides.</title>
        <authorList>
            <person name="Peck D."/>
            <person name="Nowell R.W."/>
            <person name="Flood J."/>
            <person name="Ryan M.J."/>
            <person name="Barraclough T.G."/>
        </authorList>
    </citation>
    <scope>NUCLEOTIDE SEQUENCE</scope>
    <source>
        <strain evidence="1">IMI 127659i</strain>
    </source>
</reference>
<dbReference type="Proteomes" id="UP000750502">
    <property type="component" value="Unassembled WGS sequence"/>
</dbReference>
<dbReference type="AlphaFoldDB" id="A0A9P7HR91"/>
<comment type="caution">
    <text evidence="1">The sequence shown here is derived from an EMBL/GenBank/DDBJ whole genome shotgun (WGS) entry which is preliminary data.</text>
</comment>
<protein>
    <submittedName>
        <fullName evidence="1">Uncharacterized protein</fullName>
    </submittedName>
</protein>
<sequence length="265" mass="28981">MFQIRDAGSTSEDAEFITAAFDSSLPFLTETGNTGQWGTIPFSQRNGFLEGTQDDIAQSEIFRLNGQGQRRRIFIAEFEETHSSNDVVELHRRKDDHTGKTFVSVGAAMILDDEFASHTCSVAVLKPHIAAAEKRGGFVFLDFLIADHRVPSTMRKGAGLALLEHVKAYAYEHKKLAIFLDCWTGGTDKLVRISINLNRIIYTGTFLLNQSPITPVAGYAPYPSLNNILTCPSNPSPSKTLISTLVPAAFNATANSAACLIPPFL</sequence>
<evidence type="ECO:0000313" key="2">
    <source>
        <dbReference type="Proteomes" id="UP000750502"/>
    </source>
</evidence>